<reference evidence="2" key="1">
    <citation type="submission" date="2020-11" db="EMBL/GenBank/DDBJ databases">
        <authorList>
            <person name="Tran Van P."/>
        </authorList>
    </citation>
    <scope>NUCLEOTIDE SEQUENCE</scope>
</reference>
<dbReference type="PANTHER" id="PTHR12333">
    <property type="entry name" value="COMM DOMAIN CONTAINING PROTEIN 10"/>
    <property type="match status" value="1"/>
</dbReference>
<organism evidence="2">
    <name type="scientific">Darwinula stevensoni</name>
    <dbReference type="NCBI Taxonomy" id="69355"/>
    <lineage>
        <taxon>Eukaryota</taxon>
        <taxon>Metazoa</taxon>
        <taxon>Ecdysozoa</taxon>
        <taxon>Arthropoda</taxon>
        <taxon>Crustacea</taxon>
        <taxon>Oligostraca</taxon>
        <taxon>Ostracoda</taxon>
        <taxon>Podocopa</taxon>
        <taxon>Podocopida</taxon>
        <taxon>Darwinulocopina</taxon>
        <taxon>Darwinuloidea</taxon>
        <taxon>Darwinulidae</taxon>
        <taxon>Darwinula</taxon>
    </lineage>
</organism>
<evidence type="ECO:0000259" key="1">
    <source>
        <dbReference type="PROSITE" id="PS51269"/>
    </source>
</evidence>
<dbReference type="OrthoDB" id="77522at2759"/>
<gene>
    <name evidence="2" type="ORF">DSTB1V02_LOCUS1392</name>
</gene>
<evidence type="ECO:0000313" key="3">
    <source>
        <dbReference type="Proteomes" id="UP000677054"/>
    </source>
</evidence>
<evidence type="ECO:0000313" key="2">
    <source>
        <dbReference type="EMBL" id="CAD7241399.1"/>
    </source>
</evidence>
<dbReference type="AlphaFoldDB" id="A0A7R8X648"/>
<protein>
    <recommendedName>
        <fullName evidence="1">COMM domain-containing protein</fullName>
    </recommendedName>
</protein>
<name>A0A7R8X648_9CRUS</name>
<keyword evidence="3" id="KW-1185">Reference proteome</keyword>
<dbReference type="EMBL" id="LR899649">
    <property type="protein sequence ID" value="CAD7241399.1"/>
    <property type="molecule type" value="Genomic_DNA"/>
</dbReference>
<dbReference type="EMBL" id="CAJPEV010000132">
    <property type="protein sequence ID" value="CAG0881091.1"/>
    <property type="molecule type" value="Genomic_DNA"/>
</dbReference>
<accession>A0A7R8X648</accession>
<dbReference type="PANTHER" id="PTHR12333:SF0">
    <property type="entry name" value="COMM DOMAIN-CONTAINING PROTEIN 10"/>
    <property type="match status" value="1"/>
</dbReference>
<sequence length="193" mass="22079">MGPMGDSFAGLINEMSEGDLPNLILRVLDLLSHQVSPSIIQTDKVLVTLVFKSTQYQTEEVHLQLSELAQFFKKAIFVVMKPSALEEDLRGKGVDEKRAKLISNLWNEKAHIYILPLKNVSTASKQLEDVRHELRVTSATNLQSQVLAPCAILEFNLRNSEQGEKFHVQFSHEELFSLYNQLERMQEHLDKLY</sequence>
<dbReference type="PROSITE" id="PS51269">
    <property type="entry name" value="COMM"/>
    <property type="match status" value="1"/>
</dbReference>
<feature type="domain" description="COMM" evidence="1">
    <location>
        <begin position="126"/>
        <end position="193"/>
    </location>
</feature>
<dbReference type="InterPro" id="IPR037361">
    <property type="entry name" value="COMMD10"/>
</dbReference>
<dbReference type="Proteomes" id="UP000677054">
    <property type="component" value="Unassembled WGS sequence"/>
</dbReference>
<proteinExistence type="predicted"/>
<dbReference type="InterPro" id="IPR017920">
    <property type="entry name" value="COMM"/>
</dbReference>
<dbReference type="Pfam" id="PF07258">
    <property type="entry name" value="COMM_domain"/>
    <property type="match status" value="1"/>
</dbReference>